<evidence type="ECO:0000313" key="9">
    <source>
        <dbReference type="Proteomes" id="UP000479710"/>
    </source>
</evidence>
<protein>
    <recommendedName>
        <fullName evidence="7">Trafficking protein particle complex subunit</fullName>
    </recommendedName>
</protein>
<dbReference type="Gene3D" id="3.30.450.70">
    <property type="match status" value="1"/>
</dbReference>
<dbReference type="GO" id="GO:0030008">
    <property type="term" value="C:TRAPP complex"/>
    <property type="evidence" value="ECO:0007669"/>
    <property type="project" value="UniProtKB-UniRule"/>
</dbReference>
<comment type="caution">
    <text evidence="8">The sequence shown here is derived from an EMBL/GenBank/DDBJ whole genome shotgun (WGS) entry which is preliminary data.</text>
</comment>
<dbReference type="EMBL" id="SPHZ02000005">
    <property type="protein sequence ID" value="KAF0920914.1"/>
    <property type="molecule type" value="Genomic_DNA"/>
</dbReference>
<organism evidence="8 9">
    <name type="scientific">Oryza meyeriana var. granulata</name>
    <dbReference type="NCBI Taxonomy" id="110450"/>
    <lineage>
        <taxon>Eukaryota</taxon>
        <taxon>Viridiplantae</taxon>
        <taxon>Streptophyta</taxon>
        <taxon>Embryophyta</taxon>
        <taxon>Tracheophyta</taxon>
        <taxon>Spermatophyta</taxon>
        <taxon>Magnoliopsida</taxon>
        <taxon>Liliopsida</taxon>
        <taxon>Poales</taxon>
        <taxon>Poaceae</taxon>
        <taxon>BOP clade</taxon>
        <taxon>Oryzoideae</taxon>
        <taxon>Oryzeae</taxon>
        <taxon>Oryzinae</taxon>
        <taxon>Oryza</taxon>
        <taxon>Oryza meyeriana</taxon>
    </lineage>
</organism>
<dbReference type="AlphaFoldDB" id="A0A6G1E805"/>
<dbReference type="InterPro" id="IPR007233">
    <property type="entry name" value="TRAPPC"/>
</dbReference>
<evidence type="ECO:0000256" key="3">
    <source>
        <dbReference type="ARBA" id="ARBA00022824"/>
    </source>
</evidence>
<dbReference type="GO" id="GO:0006888">
    <property type="term" value="P:endoplasmic reticulum to Golgi vesicle-mediated transport"/>
    <property type="evidence" value="ECO:0007669"/>
    <property type="project" value="UniProtKB-UniRule"/>
</dbReference>
<proteinExistence type="inferred from homology"/>
<comment type="subunit">
    <text evidence="7">Part of the multisubunit transport protein particle (TRAPP) complex.</text>
</comment>
<evidence type="ECO:0000256" key="4">
    <source>
        <dbReference type="ARBA" id="ARBA00022892"/>
    </source>
</evidence>
<keyword evidence="2 7" id="KW-0813">Transport</keyword>
<sequence>MASAAIYSLFIINKSGGLIYYKDYGSAGRTDTNDSLRLASLWHSMHAISQQLSPTPGCEGIDLLQAHNFDLHCFQSLTELLFLNLHMDIYCKKDSESIGICCPLSISFSVQNSLVGRYKLFS</sequence>
<dbReference type="Pfam" id="PF04099">
    <property type="entry name" value="Sybindin"/>
    <property type="match status" value="1"/>
</dbReference>
<keyword evidence="5 7" id="KW-0333">Golgi apparatus</keyword>
<dbReference type="PANTHER" id="PTHR23249:SF15">
    <property type="entry name" value="TRAFFICKING PROTEIN PARTICLE COMPLEX SUBUNIT 4"/>
    <property type="match status" value="1"/>
</dbReference>
<dbReference type="GO" id="GO:0005794">
    <property type="term" value="C:Golgi apparatus"/>
    <property type="evidence" value="ECO:0007669"/>
    <property type="project" value="UniProtKB-SubCell"/>
</dbReference>
<reference evidence="8 9" key="1">
    <citation type="submission" date="2019-11" db="EMBL/GenBank/DDBJ databases">
        <title>Whole genome sequence of Oryza granulata.</title>
        <authorList>
            <person name="Li W."/>
        </authorList>
    </citation>
    <scope>NUCLEOTIDE SEQUENCE [LARGE SCALE GENOMIC DNA]</scope>
    <source>
        <strain evidence="9">cv. Menghai</strain>
        <tissue evidence="8">Leaf</tissue>
    </source>
</reference>
<evidence type="ECO:0000256" key="5">
    <source>
        <dbReference type="ARBA" id="ARBA00023034"/>
    </source>
</evidence>
<comment type="similarity">
    <text evidence="6">Belongs to the TRAPP small subunits family. TRAPPC4 subfamily.</text>
</comment>
<evidence type="ECO:0000313" key="8">
    <source>
        <dbReference type="EMBL" id="KAF0920918.1"/>
    </source>
</evidence>
<evidence type="ECO:0000256" key="7">
    <source>
        <dbReference type="RuleBase" id="RU366065"/>
    </source>
</evidence>
<evidence type="ECO:0000256" key="1">
    <source>
        <dbReference type="ARBA" id="ARBA00004555"/>
    </source>
</evidence>
<keyword evidence="9" id="KW-1185">Reference proteome</keyword>
<dbReference type="EMBL" id="SPHZ02000005">
    <property type="protein sequence ID" value="KAF0920921.1"/>
    <property type="molecule type" value="Genomic_DNA"/>
</dbReference>
<dbReference type="EMBL" id="SPHZ02000005">
    <property type="protein sequence ID" value="KAF0920925.1"/>
    <property type="molecule type" value="Genomic_DNA"/>
</dbReference>
<comment type="subcellular location">
    <subcellularLocation>
        <location evidence="7">Endoplasmic reticulum</location>
    </subcellularLocation>
    <subcellularLocation>
        <location evidence="7">Golgi apparatus</location>
        <location evidence="7">cis-Golgi network</location>
    </subcellularLocation>
    <subcellularLocation>
        <location evidence="1">Golgi apparatus</location>
    </subcellularLocation>
</comment>
<evidence type="ECO:0000256" key="6">
    <source>
        <dbReference type="ARBA" id="ARBA00038179"/>
    </source>
</evidence>
<keyword evidence="3 7" id="KW-0256">Endoplasmic reticulum</keyword>
<dbReference type="OrthoDB" id="246406at2759"/>
<dbReference type="SMART" id="SM01399">
    <property type="entry name" value="Sybindin"/>
    <property type="match status" value="1"/>
</dbReference>
<dbReference type="EMBL" id="SPHZ02000005">
    <property type="protein sequence ID" value="KAF0920918.1"/>
    <property type="molecule type" value="Genomic_DNA"/>
</dbReference>
<dbReference type="PANTHER" id="PTHR23249">
    <property type="entry name" value="TRAFFICKING PROTEIN PARTICLE COMPLEX SUBUNIT"/>
    <property type="match status" value="1"/>
</dbReference>
<dbReference type="SUPFAM" id="SSF64356">
    <property type="entry name" value="SNARE-like"/>
    <property type="match status" value="1"/>
</dbReference>
<accession>A0A6G1E805</accession>
<name>A0A6G1E805_9ORYZ</name>
<dbReference type="Proteomes" id="UP000479710">
    <property type="component" value="Unassembled WGS sequence"/>
</dbReference>
<evidence type="ECO:0000256" key="2">
    <source>
        <dbReference type="ARBA" id="ARBA00022448"/>
    </source>
</evidence>
<gene>
    <name evidence="8" type="ORF">E2562_037775</name>
</gene>
<keyword evidence="4 7" id="KW-0931">ER-Golgi transport</keyword>
<dbReference type="EMBL" id="SPHZ02000005">
    <property type="protein sequence ID" value="KAF0920917.1"/>
    <property type="molecule type" value="Genomic_DNA"/>
</dbReference>
<dbReference type="GO" id="GO:0005783">
    <property type="term" value="C:endoplasmic reticulum"/>
    <property type="evidence" value="ECO:0007669"/>
    <property type="project" value="UniProtKB-SubCell"/>
</dbReference>
<dbReference type="InterPro" id="IPR011012">
    <property type="entry name" value="Longin-like_dom_sf"/>
</dbReference>
<dbReference type="EMBL" id="SPHZ02000005">
    <property type="protein sequence ID" value="KAF0920923.1"/>
    <property type="molecule type" value="Genomic_DNA"/>
</dbReference>